<dbReference type="SUPFAM" id="SSF49478">
    <property type="entry name" value="Cna protein B-type domain"/>
    <property type="match status" value="1"/>
</dbReference>
<dbReference type="AlphaFoldDB" id="A0A9D9I910"/>
<dbReference type="SUPFAM" id="SSF56935">
    <property type="entry name" value="Porins"/>
    <property type="match status" value="1"/>
</dbReference>
<sequence length="1019" mass="115134">MTKIYLLSAIFSLALAMPAAAQNTGGGKEIDPPIGTRDLPDSLRRELRQNSMEMVWTRRGQETGGVKGTVVNRSGRVPVAGAELQIFKGADLMETVYASSDGSFLFDGLDNGLYLMKVSAPGFLPSQVNVTVEGFMKDLMFVSLVPSNVVNDIDDSNFADFDMDDSGYEDAPSILYGNDVFANIAGYDFSAVRFRNRGYNSETQDVYLSGIRMNDALTGYTPWSLWSGLNEAMRSKETTMGLEVSEYGTGGFNGVTNILAMPSTVRPGFRFSVLTNSALYRLRLMASYASGELDNGWSYAFNVSARLGGNDWVDGVYYRSFAYYGAVEKKFNDVHKLGFVIFATPGNRGAQNASTQEVYDLVGTNTYNSNWGYQDGKMRNARVRKTHEPVMILKYTATPSDRLEATATLLYRTGKNGYTALDWYDAPDPRPDYYRYLPSYFYMEDPDYDRIDIEKAAWATEAWQNNVNGTRHMNWDRLYNVNYNNVTADGRRSKYTIEERRTDQNDVNLAGSVKWRAKDWFTLNGGVNLKWNRTEYYKIMNDLLGGDYYLNIDQFAERDFASSPTMIQNDLDYFLAHGEAQTLRQGDKYGYDYYAHVRNAGIWATANFEKGNFKGYASLEGGYTSFWREGLVRKGLFAGLDDNGQEIKYQDKVLTTYDSDGKAITSKGKSDVSQFFTYTAKLGAAYFIPGGHRVYANLGYMTDAPTFSQAFVSPRTRNTLVPDLKTTKTFSADLNYQFSRNGYDIRVTGFYTKINDQTDVMSFYDDSQNSFTNFAMSGIDQRHAGIELGFKIPVPVQGLSVQGVLSWGEYVYTSNPRMTQTVDNSASVIFNDDLVPYWSSHPVFKKEVVNGVVTYARDENGNYVKDKDQKHYVPSTPQLAASLGLNYASSSYWFADLNVNYFGNTYLDMNPLYRTDMATAGPDGIVTPAEIEYMAAQEKFDPVFLLNASVGKSWYINRKYNIGFSLEIKNILNNRAVRTGGYEQTRLIDSKSGERYYRFDSKYFYMSGVNYMLNLYFRF</sequence>
<dbReference type="Pfam" id="PF00593">
    <property type="entry name" value="TonB_dep_Rec_b-barrel"/>
    <property type="match status" value="1"/>
</dbReference>
<dbReference type="InterPro" id="IPR036942">
    <property type="entry name" value="Beta-barrel_TonB_sf"/>
</dbReference>
<dbReference type="Proteomes" id="UP000823660">
    <property type="component" value="Unassembled WGS sequence"/>
</dbReference>
<keyword evidence="4" id="KW-0732">Signal</keyword>
<dbReference type="Gene3D" id="2.40.170.20">
    <property type="entry name" value="TonB-dependent receptor, beta-barrel domain"/>
    <property type="match status" value="1"/>
</dbReference>
<proteinExistence type="predicted"/>
<evidence type="ECO:0000256" key="1">
    <source>
        <dbReference type="ARBA" id="ARBA00004442"/>
    </source>
</evidence>
<evidence type="ECO:0000256" key="3">
    <source>
        <dbReference type="ARBA" id="ARBA00023237"/>
    </source>
</evidence>
<dbReference type="Gene3D" id="2.60.40.1120">
    <property type="entry name" value="Carboxypeptidase-like, regulatory domain"/>
    <property type="match status" value="1"/>
</dbReference>
<reference evidence="6" key="1">
    <citation type="submission" date="2020-10" db="EMBL/GenBank/DDBJ databases">
        <authorList>
            <person name="Gilroy R."/>
        </authorList>
    </citation>
    <scope>NUCLEOTIDE SEQUENCE</scope>
    <source>
        <strain evidence="6">B1-15692</strain>
    </source>
</reference>
<feature type="signal peptide" evidence="4">
    <location>
        <begin position="1"/>
        <end position="21"/>
    </location>
</feature>
<gene>
    <name evidence="6" type="ORF">IAB99_09110</name>
</gene>
<protein>
    <submittedName>
        <fullName evidence="6">TonB-dependent receptor</fullName>
    </submittedName>
</protein>
<reference evidence="6" key="2">
    <citation type="journal article" date="2021" name="PeerJ">
        <title>Extensive microbial diversity within the chicken gut microbiome revealed by metagenomics and culture.</title>
        <authorList>
            <person name="Gilroy R."/>
            <person name="Ravi A."/>
            <person name="Getino M."/>
            <person name="Pursley I."/>
            <person name="Horton D.L."/>
            <person name="Alikhan N.F."/>
            <person name="Baker D."/>
            <person name="Gharbi K."/>
            <person name="Hall N."/>
            <person name="Watson M."/>
            <person name="Adriaenssens E.M."/>
            <person name="Foster-Nyarko E."/>
            <person name="Jarju S."/>
            <person name="Secka A."/>
            <person name="Antonio M."/>
            <person name="Oren A."/>
            <person name="Chaudhuri R.R."/>
            <person name="La Ragione R."/>
            <person name="Hildebrand F."/>
            <person name="Pallen M.J."/>
        </authorList>
    </citation>
    <scope>NUCLEOTIDE SEQUENCE</scope>
    <source>
        <strain evidence="6">B1-15692</strain>
    </source>
</reference>
<name>A0A9D9I910_9BACT</name>
<dbReference type="GO" id="GO:0009279">
    <property type="term" value="C:cell outer membrane"/>
    <property type="evidence" value="ECO:0007669"/>
    <property type="project" value="UniProtKB-SubCell"/>
</dbReference>
<evidence type="ECO:0000313" key="7">
    <source>
        <dbReference type="Proteomes" id="UP000823660"/>
    </source>
</evidence>
<comment type="subcellular location">
    <subcellularLocation>
        <location evidence="1">Cell outer membrane</location>
    </subcellularLocation>
</comment>
<evidence type="ECO:0000259" key="5">
    <source>
        <dbReference type="Pfam" id="PF00593"/>
    </source>
</evidence>
<comment type="caution">
    <text evidence="6">The sequence shown here is derived from an EMBL/GenBank/DDBJ whole genome shotgun (WGS) entry which is preliminary data.</text>
</comment>
<keyword evidence="3" id="KW-0998">Cell outer membrane</keyword>
<dbReference type="InterPro" id="IPR000531">
    <property type="entry name" value="Beta-barrel_TonB"/>
</dbReference>
<evidence type="ECO:0000256" key="4">
    <source>
        <dbReference type="SAM" id="SignalP"/>
    </source>
</evidence>
<feature type="chain" id="PRO_5038979811" evidence="4">
    <location>
        <begin position="22"/>
        <end position="1019"/>
    </location>
</feature>
<dbReference type="EMBL" id="JADIMH010000062">
    <property type="protein sequence ID" value="MBO8467901.1"/>
    <property type="molecule type" value="Genomic_DNA"/>
</dbReference>
<keyword evidence="2" id="KW-0472">Membrane</keyword>
<feature type="domain" description="TonB-dependent receptor-like beta-barrel" evidence="5">
    <location>
        <begin position="426"/>
        <end position="971"/>
    </location>
</feature>
<accession>A0A9D9I910</accession>
<evidence type="ECO:0000313" key="6">
    <source>
        <dbReference type="EMBL" id="MBO8467901.1"/>
    </source>
</evidence>
<evidence type="ECO:0000256" key="2">
    <source>
        <dbReference type="ARBA" id="ARBA00023136"/>
    </source>
</evidence>
<dbReference type="Pfam" id="PF13620">
    <property type="entry name" value="CarboxypepD_reg"/>
    <property type="match status" value="1"/>
</dbReference>
<keyword evidence="6" id="KW-0675">Receptor</keyword>
<organism evidence="6 7">
    <name type="scientific">Candidatus Cryptobacteroides faecipullorum</name>
    <dbReference type="NCBI Taxonomy" id="2840764"/>
    <lineage>
        <taxon>Bacteria</taxon>
        <taxon>Pseudomonadati</taxon>
        <taxon>Bacteroidota</taxon>
        <taxon>Bacteroidia</taxon>
        <taxon>Bacteroidales</taxon>
        <taxon>Candidatus Cryptobacteroides</taxon>
    </lineage>
</organism>